<dbReference type="Pfam" id="PF04263">
    <property type="entry name" value="TPK_catalytic"/>
    <property type="match status" value="1"/>
</dbReference>
<gene>
    <name evidence="7" type="ORF">IAB46_00290</name>
</gene>
<reference evidence="7" key="1">
    <citation type="submission" date="2020-10" db="EMBL/GenBank/DDBJ databases">
        <authorList>
            <person name="Gilroy R."/>
        </authorList>
    </citation>
    <scope>NUCLEOTIDE SEQUENCE</scope>
    <source>
        <strain evidence="7">CHK178-757</strain>
    </source>
</reference>
<dbReference type="Gene3D" id="3.40.50.10240">
    <property type="entry name" value="Thiamin pyrophosphokinase, catalytic domain"/>
    <property type="match status" value="1"/>
</dbReference>
<dbReference type="GO" id="GO:0005524">
    <property type="term" value="F:ATP binding"/>
    <property type="evidence" value="ECO:0007669"/>
    <property type="project" value="UniProtKB-KW"/>
</dbReference>
<dbReference type="GO" id="GO:0016301">
    <property type="term" value="F:kinase activity"/>
    <property type="evidence" value="ECO:0007669"/>
    <property type="project" value="UniProtKB-KW"/>
</dbReference>
<dbReference type="InterPro" id="IPR006282">
    <property type="entry name" value="Thi_PPkinase"/>
</dbReference>
<dbReference type="InterPro" id="IPR007373">
    <property type="entry name" value="Thiamin_PyroPKinase_B1-bd"/>
</dbReference>
<keyword evidence="4" id="KW-0067">ATP-binding</keyword>
<dbReference type="Pfam" id="PF04265">
    <property type="entry name" value="TPK_B1_binding"/>
    <property type="match status" value="1"/>
</dbReference>
<keyword evidence="1 7" id="KW-0808">Transferase</keyword>
<reference evidence="7" key="2">
    <citation type="journal article" date="2021" name="PeerJ">
        <title>Extensive microbial diversity within the chicken gut microbiome revealed by metagenomics and culture.</title>
        <authorList>
            <person name="Gilroy R."/>
            <person name="Ravi A."/>
            <person name="Getino M."/>
            <person name="Pursley I."/>
            <person name="Horton D.L."/>
            <person name="Alikhan N.F."/>
            <person name="Baker D."/>
            <person name="Gharbi K."/>
            <person name="Hall N."/>
            <person name="Watson M."/>
            <person name="Adriaenssens E.M."/>
            <person name="Foster-Nyarko E."/>
            <person name="Jarju S."/>
            <person name="Secka A."/>
            <person name="Antonio M."/>
            <person name="Oren A."/>
            <person name="Chaudhuri R.R."/>
            <person name="La Ragione R."/>
            <person name="Hildebrand F."/>
            <person name="Pallen M.J."/>
        </authorList>
    </citation>
    <scope>NUCLEOTIDE SEQUENCE</scope>
    <source>
        <strain evidence="7">CHK178-757</strain>
    </source>
</reference>
<protein>
    <recommendedName>
        <fullName evidence="5">Thiamine diphosphokinase</fullName>
        <ecNumber evidence="5">2.7.6.2</ecNumber>
    </recommendedName>
</protein>
<dbReference type="PANTHER" id="PTHR41299">
    <property type="entry name" value="THIAMINE PYROPHOSPHOKINASE"/>
    <property type="match status" value="1"/>
</dbReference>
<dbReference type="SUPFAM" id="SSF63862">
    <property type="entry name" value="Thiamin pyrophosphokinase, substrate-binding domain"/>
    <property type="match status" value="1"/>
</dbReference>
<accession>A0A9D1JPE0</accession>
<dbReference type="GO" id="GO:0006772">
    <property type="term" value="P:thiamine metabolic process"/>
    <property type="evidence" value="ECO:0007669"/>
    <property type="project" value="UniProtKB-UniRule"/>
</dbReference>
<evidence type="ECO:0000256" key="3">
    <source>
        <dbReference type="ARBA" id="ARBA00022777"/>
    </source>
</evidence>
<dbReference type="InterPro" id="IPR053149">
    <property type="entry name" value="TPK"/>
</dbReference>
<dbReference type="GO" id="GO:0009229">
    <property type="term" value="P:thiamine diphosphate biosynthetic process"/>
    <property type="evidence" value="ECO:0007669"/>
    <property type="project" value="InterPro"/>
</dbReference>
<proteinExistence type="predicted"/>
<dbReference type="AlphaFoldDB" id="A0A9D1JPE0"/>
<sequence>MKVLLISGGHVDPSFAAGFLQEHTFQKVIAVDGGLEIARRLKASPLTDIVGDFDTVQPEVLAVYTREAQNGQGPVIHKYNPEKDYTDTDIALKLAMEYCEGQAESQIWILGATGTRLDHVLANISMLLLPLRKGIRAVIQDENNRISLLSGQLTIEKHSHFGKYLSLIPLTPEISGLTLRGVKYPLEDHRVLQGESLCVSNEITQAQAFLKVEKGIAILLETRD</sequence>
<evidence type="ECO:0000259" key="6">
    <source>
        <dbReference type="SMART" id="SM00983"/>
    </source>
</evidence>
<dbReference type="SMART" id="SM00983">
    <property type="entry name" value="TPK_B1_binding"/>
    <property type="match status" value="1"/>
</dbReference>
<dbReference type="EC" id="2.7.6.2" evidence="5"/>
<dbReference type="InterPro" id="IPR007371">
    <property type="entry name" value="TPK_catalytic"/>
</dbReference>
<dbReference type="PANTHER" id="PTHR41299:SF1">
    <property type="entry name" value="THIAMINE PYROPHOSPHOKINASE"/>
    <property type="match status" value="1"/>
</dbReference>
<dbReference type="GO" id="GO:0004788">
    <property type="term" value="F:thiamine diphosphokinase activity"/>
    <property type="evidence" value="ECO:0007669"/>
    <property type="project" value="UniProtKB-UniRule"/>
</dbReference>
<evidence type="ECO:0000256" key="2">
    <source>
        <dbReference type="ARBA" id="ARBA00022741"/>
    </source>
</evidence>
<dbReference type="InterPro" id="IPR036759">
    <property type="entry name" value="TPK_catalytic_sf"/>
</dbReference>
<dbReference type="Proteomes" id="UP000823927">
    <property type="component" value="Unassembled WGS sequence"/>
</dbReference>
<evidence type="ECO:0000256" key="4">
    <source>
        <dbReference type="ARBA" id="ARBA00022840"/>
    </source>
</evidence>
<evidence type="ECO:0000313" key="8">
    <source>
        <dbReference type="Proteomes" id="UP000823927"/>
    </source>
</evidence>
<dbReference type="EMBL" id="DVIT01000002">
    <property type="protein sequence ID" value="HIS46003.1"/>
    <property type="molecule type" value="Genomic_DNA"/>
</dbReference>
<dbReference type="GO" id="GO:0030975">
    <property type="term" value="F:thiamine binding"/>
    <property type="evidence" value="ECO:0007669"/>
    <property type="project" value="InterPro"/>
</dbReference>
<organism evidence="7 8">
    <name type="scientific">Candidatus Scybalocola faecigallinarum</name>
    <dbReference type="NCBI Taxonomy" id="2840941"/>
    <lineage>
        <taxon>Bacteria</taxon>
        <taxon>Bacillati</taxon>
        <taxon>Bacillota</taxon>
        <taxon>Clostridia</taxon>
        <taxon>Lachnospirales</taxon>
        <taxon>Lachnospiraceae</taxon>
        <taxon>Lachnospiraceae incertae sedis</taxon>
        <taxon>Candidatus Scybalocola (ex Gilroy et al. 2021)</taxon>
    </lineage>
</organism>
<evidence type="ECO:0000313" key="7">
    <source>
        <dbReference type="EMBL" id="HIS46003.1"/>
    </source>
</evidence>
<keyword evidence="2" id="KW-0547">Nucleotide-binding</keyword>
<dbReference type="CDD" id="cd07995">
    <property type="entry name" value="TPK"/>
    <property type="match status" value="1"/>
</dbReference>
<comment type="caution">
    <text evidence="7">The sequence shown here is derived from an EMBL/GenBank/DDBJ whole genome shotgun (WGS) entry which is preliminary data.</text>
</comment>
<dbReference type="NCBIfam" id="TIGR01378">
    <property type="entry name" value="thi_PPkinase"/>
    <property type="match status" value="1"/>
</dbReference>
<dbReference type="SUPFAM" id="SSF63999">
    <property type="entry name" value="Thiamin pyrophosphokinase, catalytic domain"/>
    <property type="match status" value="1"/>
</dbReference>
<evidence type="ECO:0000256" key="1">
    <source>
        <dbReference type="ARBA" id="ARBA00022679"/>
    </source>
</evidence>
<dbReference type="InterPro" id="IPR036371">
    <property type="entry name" value="TPK_B1-bd_sf"/>
</dbReference>
<name>A0A9D1JPE0_9FIRM</name>
<evidence type="ECO:0000256" key="5">
    <source>
        <dbReference type="NCBIfam" id="TIGR01378"/>
    </source>
</evidence>
<feature type="domain" description="Thiamin pyrophosphokinase thiamin-binding" evidence="6">
    <location>
        <begin position="151"/>
        <end position="218"/>
    </location>
</feature>
<keyword evidence="3" id="KW-0418">Kinase</keyword>